<dbReference type="AlphaFoldDB" id="A0A0V1GX41"/>
<accession>A0A0V1GX41</accession>
<proteinExistence type="predicted"/>
<organism evidence="1 2">
    <name type="scientific">Trichinella zimbabwensis</name>
    <dbReference type="NCBI Taxonomy" id="268475"/>
    <lineage>
        <taxon>Eukaryota</taxon>
        <taxon>Metazoa</taxon>
        <taxon>Ecdysozoa</taxon>
        <taxon>Nematoda</taxon>
        <taxon>Enoplea</taxon>
        <taxon>Dorylaimia</taxon>
        <taxon>Trichinellida</taxon>
        <taxon>Trichinellidae</taxon>
        <taxon>Trichinella</taxon>
    </lineage>
</organism>
<keyword evidence="2" id="KW-1185">Reference proteome</keyword>
<evidence type="ECO:0000313" key="2">
    <source>
        <dbReference type="Proteomes" id="UP000055024"/>
    </source>
</evidence>
<dbReference type="EMBL" id="JYDP01000214">
    <property type="protein sequence ID" value="KRZ02848.1"/>
    <property type="molecule type" value="Genomic_DNA"/>
</dbReference>
<gene>
    <name evidence="1" type="ORF">T11_17975</name>
</gene>
<sequence>MAMGSGWDIMDNIQGDFNPSMLPIAPNDWYNKATVIVIWKMIGAGGTFYKFAFSERRHFYAIGFPLQYFHLLPSQLSGQPYTLHTAAVCIDLPELCVIFDDDKLRMLARARSALSFKDGRGGGGGKGWMKKMNDLGRSPFCRIQIDMD</sequence>
<name>A0A0V1GX41_9BILA</name>
<comment type="caution">
    <text evidence="1">The sequence shown here is derived from an EMBL/GenBank/DDBJ whole genome shotgun (WGS) entry which is preliminary data.</text>
</comment>
<dbReference type="Proteomes" id="UP000055024">
    <property type="component" value="Unassembled WGS sequence"/>
</dbReference>
<evidence type="ECO:0000313" key="1">
    <source>
        <dbReference type="EMBL" id="KRZ02848.1"/>
    </source>
</evidence>
<protein>
    <submittedName>
        <fullName evidence="1">Uncharacterized protein</fullName>
    </submittedName>
</protein>
<reference evidence="1 2" key="1">
    <citation type="submission" date="2015-01" db="EMBL/GenBank/DDBJ databases">
        <title>Evolution of Trichinella species and genotypes.</title>
        <authorList>
            <person name="Korhonen P.K."/>
            <person name="Edoardo P."/>
            <person name="Giuseppe L.R."/>
            <person name="Gasser R.B."/>
        </authorList>
    </citation>
    <scope>NUCLEOTIDE SEQUENCE [LARGE SCALE GENOMIC DNA]</scope>
    <source>
        <strain evidence="1">ISS1029</strain>
    </source>
</reference>